<dbReference type="InterPro" id="IPR047149">
    <property type="entry name" value="KIF11-like"/>
</dbReference>
<comment type="similarity">
    <text evidence="12">Belongs to the TRAFAC class myosin-kinesin ATPase superfamily. Kinesin family. KIN-5/BimC subfamily.</text>
</comment>
<dbReference type="InterPro" id="IPR001752">
    <property type="entry name" value="Kinesin_motor_dom"/>
</dbReference>
<dbReference type="CDD" id="cd01364">
    <property type="entry name" value="KISc_BimC_Eg5"/>
    <property type="match status" value="1"/>
</dbReference>
<evidence type="ECO:0000256" key="11">
    <source>
        <dbReference type="ARBA" id="ARBA00023306"/>
    </source>
</evidence>
<proteinExistence type="inferred from homology"/>
<dbReference type="SUPFAM" id="SSF52540">
    <property type="entry name" value="P-loop containing nucleoside triphosphate hydrolases"/>
    <property type="match status" value="1"/>
</dbReference>
<keyword evidence="18" id="KW-1185">Reference proteome</keyword>
<feature type="binding site" evidence="13">
    <location>
        <begin position="359"/>
        <end position="366"/>
    </location>
    <ligand>
        <name>ATP</name>
        <dbReference type="ChEBI" id="CHEBI:30616"/>
    </ligand>
</feature>
<dbReference type="InterPro" id="IPR027417">
    <property type="entry name" value="P-loop_NTPase"/>
</dbReference>
<evidence type="ECO:0000313" key="18">
    <source>
        <dbReference type="Proteomes" id="UP001221413"/>
    </source>
</evidence>
<comment type="caution">
    <text evidence="17">The sequence shown here is derived from an EMBL/GenBank/DDBJ whole genome shotgun (WGS) entry which is preliminary data.</text>
</comment>
<keyword evidence="6" id="KW-0498">Mitosis</keyword>
<keyword evidence="4" id="KW-0493">Microtubule</keyword>
<comment type="subcellular location">
    <subcellularLocation>
        <location evidence="1">Cytoplasm</location>
        <location evidence="1">Cytoskeleton</location>
    </subcellularLocation>
</comment>
<gene>
    <name evidence="17" type="ORF">Dda_3122</name>
</gene>
<feature type="region of interest" description="Disordered" evidence="15">
    <location>
        <begin position="1270"/>
        <end position="1378"/>
    </location>
</feature>
<dbReference type="InterPro" id="IPR047241">
    <property type="entry name" value="KIF11-like_kin_motor_dom"/>
</dbReference>
<dbReference type="PROSITE" id="PS50067">
    <property type="entry name" value="KINESIN_MOTOR_2"/>
    <property type="match status" value="1"/>
</dbReference>
<dbReference type="GO" id="GO:0000073">
    <property type="term" value="P:initial mitotic spindle pole body separation"/>
    <property type="evidence" value="ECO:0007669"/>
    <property type="project" value="UniProtKB-ARBA"/>
</dbReference>
<feature type="compositionally biased region" description="Basic and acidic residues" evidence="15">
    <location>
        <begin position="1272"/>
        <end position="1289"/>
    </location>
</feature>
<evidence type="ECO:0000256" key="8">
    <source>
        <dbReference type="ARBA" id="ARBA00023054"/>
    </source>
</evidence>
<dbReference type="PROSITE" id="PS00411">
    <property type="entry name" value="KINESIN_MOTOR_1"/>
    <property type="match status" value="1"/>
</dbReference>
<evidence type="ECO:0000256" key="3">
    <source>
        <dbReference type="ARBA" id="ARBA00022618"/>
    </source>
</evidence>
<dbReference type="GO" id="GO:0007018">
    <property type="term" value="P:microtubule-based movement"/>
    <property type="evidence" value="ECO:0007669"/>
    <property type="project" value="InterPro"/>
</dbReference>
<dbReference type="GO" id="GO:0051301">
    <property type="term" value="P:cell division"/>
    <property type="evidence" value="ECO:0007669"/>
    <property type="project" value="UniProtKB-KW"/>
</dbReference>
<keyword evidence="9 13" id="KW-0505">Motor protein</keyword>
<dbReference type="GO" id="GO:0008017">
    <property type="term" value="F:microtubule binding"/>
    <property type="evidence" value="ECO:0007669"/>
    <property type="project" value="InterPro"/>
</dbReference>
<dbReference type="GO" id="GO:0005634">
    <property type="term" value="C:nucleus"/>
    <property type="evidence" value="ECO:0007669"/>
    <property type="project" value="TreeGrafter"/>
</dbReference>
<dbReference type="SMART" id="SM00129">
    <property type="entry name" value="KISc"/>
    <property type="match status" value="1"/>
</dbReference>
<name>A0AAD6NLH1_DREDA</name>
<dbReference type="EMBL" id="JAQGDS010000003">
    <property type="protein sequence ID" value="KAJ6262315.1"/>
    <property type="molecule type" value="Genomic_DNA"/>
</dbReference>
<organism evidence="17 18">
    <name type="scientific">Drechslerella dactyloides</name>
    <name type="common">Nematode-trapping fungus</name>
    <name type="synonym">Arthrobotrys dactyloides</name>
    <dbReference type="NCBI Taxonomy" id="74499"/>
    <lineage>
        <taxon>Eukaryota</taxon>
        <taxon>Fungi</taxon>
        <taxon>Dikarya</taxon>
        <taxon>Ascomycota</taxon>
        <taxon>Pezizomycotina</taxon>
        <taxon>Orbiliomycetes</taxon>
        <taxon>Orbiliales</taxon>
        <taxon>Orbiliaceae</taxon>
        <taxon>Drechslerella</taxon>
    </lineage>
</organism>
<keyword evidence="5 13" id="KW-0547">Nucleotide-binding</keyword>
<dbReference type="Proteomes" id="UP001221413">
    <property type="component" value="Unassembled WGS sequence"/>
</dbReference>
<evidence type="ECO:0000256" key="9">
    <source>
        <dbReference type="ARBA" id="ARBA00023175"/>
    </source>
</evidence>
<feature type="region of interest" description="Disordered" evidence="15">
    <location>
        <begin position="201"/>
        <end position="234"/>
    </location>
</feature>
<feature type="domain" description="Kinesin motor" evidence="16">
    <location>
        <begin position="271"/>
        <end position="608"/>
    </location>
</feature>
<keyword evidence="2" id="KW-0963">Cytoplasm</keyword>
<evidence type="ECO:0000256" key="14">
    <source>
        <dbReference type="SAM" id="Coils"/>
    </source>
</evidence>
<accession>A0AAD6NLH1</accession>
<dbReference type="GO" id="GO:0005524">
    <property type="term" value="F:ATP binding"/>
    <property type="evidence" value="ECO:0007669"/>
    <property type="project" value="UniProtKB-UniRule"/>
</dbReference>
<evidence type="ECO:0000256" key="5">
    <source>
        <dbReference type="ARBA" id="ARBA00022741"/>
    </source>
</evidence>
<feature type="compositionally biased region" description="Polar residues" evidence="15">
    <location>
        <begin position="1341"/>
        <end position="1351"/>
    </location>
</feature>
<dbReference type="PANTHER" id="PTHR47970:SF12">
    <property type="entry name" value="KINESIN FAMILY MEMBER 11"/>
    <property type="match status" value="1"/>
</dbReference>
<dbReference type="GO" id="GO:0008574">
    <property type="term" value="F:plus-end-directed microtubule motor activity"/>
    <property type="evidence" value="ECO:0007669"/>
    <property type="project" value="TreeGrafter"/>
</dbReference>
<feature type="region of interest" description="Disordered" evidence="15">
    <location>
        <begin position="249"/>
        <end position="268"/>
    </location>
</feature>
<dbReference type="PANTHER" id="PTHR47970">
    <property type="entry name" value="KINESIN-LIKE PROTEIN KIF11"/>
    <property type="match status" value="1"/>
</dbReference>
<evidence type="ECO:0000256" key="13">
    <source>
        <dbReference type="PROSITE-ProRule" id="PRU00283"/>
    </source>
</evidence>
<evidence type="ECO:0000256" key="2">
    <source>
        <dbReference type="ARBA" id="ARBA00022490"/>
    </source>
</evidence>
<dbReference type="GO" id="GO:0072686">
    <property type="term" value="C:mitotic spindle"/>
    <property type="evidence" value="ECO:0007669"/>
    <property type="project" value="TreeGrafter"/>
</dbReference>
<dbReference type="InterPro" id="IPR036961">
    <property type="entry name" value="Kinesin_motor_dom_sf"/>
</dbReference>
<reference evidence="17" key="1">
    <citation type="submission" date="2023-01" db="EMBL/GenBank/DDBJ databases">
        <title>The chitinases involved in constricting ring structure development in the nematode-trapping fungus Drechslerella dactyloides.</title>
        <authorList>
            <person name="Wang R."/>
            <person name="Zhang L."/>
            <person name="Tang P."/>
            <person name="Li S."/>
            <person name="Liang L."/>
        </authorList>
    </citation>
    <scope>NUCLEOTIDE SEQUENCE</scope>
    <source>
        <strain evidence="17">YMF1.00031</strain>
    </source>
</reference>
<sequence length="1378" mass="151442">MAAAYPWNWPMKPRSSRVFMRPGFGWEMFFISPMPWLINLATESFQKPFRTGESVVLTKTSALRKRRVLAVSIGDSRGLEMVPPARSMGDIAGWWLPEAGRTSLLHATGDVDGEVDVENSGRSLIAGKSNGLRVAPAVGAEPGARPKAAQHDQLSIYPSHPPSVYLIARLISIAYQYRRRFIPSRSLDGPPLLTMRSGLRGVKRKQSVPGIRSNATTSSGRPGSRAGNAPSRPAYMNPAVQALARGGSPTESIASTATHAQNRHRSPDETNVQVIVRCRGRSEREIKENNQVILSTPGGPRGNEVLISMGGPMSLANKSYMFDSVFGPEADQSMIYDDVVAPIVGEMLSGFNCTIFAYGQTGTGKTYTMSGDMEDYFGTFSDGAGIIPRTLHNLFHKLDAEASEYSVKCSFIELYNEELRDLMSIDDAVKLKIFEDSTKKGGVVIHGMEESYIKNAAEGVSLLQEGSRKRQVAATKCNDLSSRSHTIFTITVHVKEVSDDGEDLLRSGKLNLVDLAGSESIGRSGAENKRAKEAGMINQSLLSLGRVITALVEKSSYIPYRESKLTRLLQDSLGGRTKTCIIATVSPAKINLEETISTLNYAATAKNIENKPQINQMMTKRALIKEYITEIEHLKADLAATRQKHGVFLPEEHYKSLTNENESRRILVEENERKISVLEGQLRNTRENLEKTLKSFTDLKKDYDGQTLALEETRETLFSTETSLVITKQELSDELLISKAHQATEAELSAKAQNLVSAISNAVRDVDGLHAKIGRKTEMTAQNKATWTSTKQQTCEITKLVEVEIQKFVDEQTRLSDAVTSRMEAFVETQMEKISRAYASLDEGLERLDEVKQSATGTAREAADDMNLVLEEIKVLRDDVKTKVGEGMKSMSAAAEKIAGDVVRELECFKEEIRCSYISLGRDFKGMFDSCSKHLATQNQKANELKLEVEAANKAAIAAQSSASDTVAAVLAEESQKAAQERQQLLTQITQLITTNALEQDRRLAQKMGSVQTSLTVSGDRLSSATSTICNGMNQWAETEETFKQDLSNTRDNIKKKLQSDAMTAENKTASIQNTANTIHAETIQLVNAQMKSVAVNMQTLDEFVTRAREQNERHHRLRVTSLDSVAEQVKTSTAGVRYNVDDVKQAVEDVNTDVLASNLKAKNALEPFNVHSARLLAGLRGQIEMAAYRDYVPTQTTPRKREYPFSTDIPKTASREQILAANMSSSIAAALADNSVPMGIFSVGQAGQKRDRVPLGDLNIDSNVALVPLSMHDEKEKEKECKPAKKAEDEEDIDDVSMVQMPQPPSSGVKSEPAPVDKEAVVSPPPAKKRLIETKITRFGLSQQGRSASNPAFGRENSLIPASVGRPRRGPQQQPQA</sequence>
<dbReference type="InterPro" id="IPR019821">
    <property type="entry name" value="Kinesin_motor_CS"/>
</dbReference>
<dbReference type="GO" id="GO:0005876">
    <property type="term" value="C:spindle microtubule"/>
    <property type="evidence" value="ECO:0007669"/>
    <property type="project" value="TreeGrafter"/>
</dbReference>
<evidence type="ECO:0000256" key="1">
    <source>
        <dbReference type="ARBA" id="ARBA00004245"/>
    </source>
</evidence>
<evidence type="ECO:0000256" key="15">
    <source>
        <dbReference type="SAM" id="MobiDB-lite"/>
    </source>
</evidence>
<evidence type="ECO:0000256" key="12">
    <source>
        <dbReference type="ARBA" id="ARBA00034704"/>
    </source>
</evidence>
<evidence type="ECO:0000256" key="7">
    <source>
        <dbReference type="ARBA" id="ARBA00022840"/>
    </source>
</evidence>
<keyword evidence="7 13" id="KW-0067">ATP-binding</keyword>
<feature type="compositionally biased region" description="Polar residues" evidence="15">
    <location>
        <begin position="249"/>
        <end position="260"/>
    </location>
</feature>
<keyword evidence="8 14" id="KW-0175">Coiled coil</keyword>
<evidence type="ECO:0000256" key="6">
    <source>
        <dbReference type="ARBA" id="ARBA00022776"/>
    </source>
</evidence>
<evidence type="ECO:0000259" key="16">
    <source>
        <dbReference type="PROSITE" id="PS50067"/>
    </source>
</evidence>
<feature type="coiled-coil region" evidence="14">
    <location>
        <begin position="668"/>
        <end position="702"/>
    </location>
</feature>
<evidence type="ECO:0000256" key="10">
    <source>
        <dbReference type="ARBA" id="ARBA00023212"/>
    </source>
</evidence>
<dbReference type="Pfam" id="PF00225">
    <property type="entry name" value="Kinesin"/>
    <property type="match status" value="1"/>
</dbReference>
<dbReference type="FunFam" id="3.40.850.10:FF:000051">
    <property type="entry name" value="Kinesin-like protein bimC"/>
    <property type="match status" value="1"/>
</dbReference>
<keyword evidence="3" id="KW-0132">Cell division</keyword>
<evidence type="ECO:0000313" key="17">
    <source>
        <dbReference type="EMBL" id="KAJ6262315.1"/>
    </source>
</evidence>
<dbReference type="PRINTS" id="PR00380">
    <property type="entry name" value="KINESINHEAVY"/>
</dbReference>
<dbReference type="Gene3D" id="3.40.850.10">
    <property type="entry name" value="Kinesin motor domain"/>
    <property type="match status" value="1"/>
</dbReference>
<keyword evidence="11" id="KW-0131">Cell cycle</keyword>
<keyword evidence="10" id="KW-0206">Cytoskeleton</keyword>
<evidence type="ECO:0000256" key="4">
    <source>
        <dbReference type="ARBA" id="ARBA00022701"/>
    </source>
</evidence>
<protein>
    <recommendedName>
        <fullName evidence="16">Kinesin motor domain-containing protein</fullName>
    </recommendedName>
</protein>